<evidence type="ECO:0000256" key="11">
    <source>
        <dbReference type="ARBA" id="ARBA00022840"/>
    </source>
</evidence>
<evidence type="ECO:0000256" key="3">
    <source>
        <dbReference type="ARBA" id="ARBA00004496"/>
    </source>
</evidence>
<evidence type="ECO:0000256" key="19">
    <source>
        <dbReference type="ARBA" id="ARBA00068427"/>
    </source>
</evidence>
<evidence type="ECO:0000313" key="29">
    <source>
        <dbReference type="Proteomes" id="UP000184476"/>
    </source>
</evidence>
<evidence type="ECO:0000313" key="28">
    <source>
        <dbReference type="EMBL" id="SHE48274.1"/>
    </source>
</evidence>
<dbReference type="EC" id="6.3.2.4" evidence="6 22"/>
<dbReference type="NCBIfam" id="NF002378">
    <property type="entry name" value="PRK01372.1"/>
    <property type="match status" value="1"/>
</dbReference>
<dbReference type="InterPro" id="IPR005905">
    <property type="entry name" value="D_ala_D_ala"/>
</dbReference>
<dbReference type="PANTHER" id="PTHR23132">
    <property type="entry name" value="D-ALANINE--D-ALANINE LIGASE"/>
    <property type="match status" value="1"/>
</dbReference>
<feature type="binding site" evidence="24">
    <location>
        <begin position="222"/>
        <end position="229"/>
    </location>
    <ligand>
        <name>ATP</name>
        <dbReference type="ChEBI" id="CHEBI:30616"/>
    </ligand>
</feature>
<evidence type="ECO:0000256" key="2">
    <source>
        <dbReference type="ARBA" id="ARBA00003921"/>
    </source>
</evidence>
<dbReference type="AlphaFoldDB" id="A0A1M4TV44"/>
<evidence type="ECO:0000256" key="26">
    <source>
        <dbReference type="PROSITE-ProRule" id="PRU00409"/>
    </source>
</evidence>
<comment type="cofactor">
    <cofactor evidence="1">
        <name>Mn(2+)</name>
        <dbReference type="ChEBI" id="CHEBI:29035"/>
    </cofactor>
</comment>
<evidence type="ECO:0000256" key="16">
    <source>
        <dbReference type="ARBA" id="ARBA00023316"/>
    </source>
</evidence>
<dbReference type="PROSITE" id="PS00844">
    <property type="entry name" value="DALA_DALA_LIGASE_2"/>
    <property type="match status" value="1"/>
</dbReference>
<evidence type="ECO:0000256" key="24">
    <source>
        <dbReference type="PIRSR" id="PIRSR039102-2"/>
    </source>
</evidence>
<dbReference type="Pfam" id="PF07478">
    <property type="entry name" value="Dala_Dala_lig_C"/>
    <property type="match status" value="1"/>
</dbReference>
<keyword evidence="7 22" id="KW-0963">Cytoplasm</keyword>
<dbReference type="NCBIfam" id="NF002526">
    <property type="entry name" value="PRK01966.1-2"/>
    <property type="match status" value="1"/>
</dbReference>
<dbReference type="EMBL" id="FQVL01000001">
    <property type="protein sequence ID" value="SHE48274.1"/>
    <property type="molecule type" value="Genomic_DNA"/>
</dbReference>
<evidence type="ECO:0000256" key="12">
    <source>
        <dbReference type="ARBA" id="ARBA00022842"/>
    </source>
</evidence>
<dbReference type="InterPro" id="IPR000291">
    <property type="entry name" value="D-Ala_lig_Van_CS"/>
</dbReference>
<comment type="subcellular location">
    <subcellularLocation>
        <location evidence="3 22">Cytoplasm</location>
    </subcellularLocation>
</comment>
<evidence type="ECO:0000256" key="25">
    <source>
        <dbReference type="PIRSR" id="PIRSR039102-3"/>
    </source>
</evidence>
<comment type="catalytic activity">
    <reaction evidence="17 22">
        <text>2 D-alanine + ATP = D-alanyl-D-alanine + ADP + phosphate + H(+)</text>
        <dbReference type="Rhea" id="RHEA:11224"/>
        <dbReference type="ChEBI" id="CHEBI:15378"/>
        <dbReference type="ChEBI" id="CHEBI:30616"/>
        <dbReference type="ChEBI" id="CHEBI:43474"/>
        <dbReference type="ChEBI" id="CHEBI:57416"/>
        <dbReference type="ChEBI" id="CHEBI:57822"/>
        <dbReference type="ChEBI" id="CHEBI:456216"/>
        <dbReference type="EC" id="6.3.2.4"/>
    </reaction>
</comment>
<dbReference type="GO" id="GO:0008716">
    <property type="term" value="F:D-alanine-D-alanine ligase activity"/>
    <property type="evidence" value="ECO:0007669"/>
    <property type="project" value="UniProtKB-UniRule"/>
</dbReference>
<dbReference type="Gene3D" id="3.30.1490.20">
    <property type="entry name" value="ATP-grasp fold, A domain"/>
    <property type="match status" value="1"/>
</dbReference>
<keyword evidence="12 25" id="KW-0460">Magnesium</keyword>
<dbReference type="PROSITE" id="PS50975">
    <property type="entry name" value="ATP_GRASP"/>
    <property type="match status" value="1"/>
</dbReference>
<proteinExistence type="inferred from homology"/>
<dbReference type="InterPro" id="IPR011095">
    <property type="entry name" value="Dala_Dala_lig_C"/>
</dbReference>
<dbReference type="Gene3D" id="3.40.50.20">
    <property type="match status" value="1"/>
</dbReference>
<feature type="binding site" evidence="25">
    <location>
        <position position="317"/>
    </location>
    <ligand>
        <name>Mg(2+)</name>
        <dbReference type="ChEBI" id="CHEBI:18420"/>
        <label>1</label>
    </ligand>
</feature>
<sequence>MTKEKICVAILFGGKSGEHIVSHLSASSVFKAIDKQKYQVLPVGITETGDWKFAEQAFEMLQEYLEPTEIEQLREQLPPGFSNRNGQVFSLTDRDQIDIVFPVLHGTFGEDGTVQGLLEMLNLPYVGAGVLASSVSMDKVTTKTIFDQVGLNQVKYLWYYSAQIKTEEERFITEIEEEIGYPCFVKPANLGSSVGISKANTREELKSALRLAIEFDRKILIEQGVIAQEVEVAVLGNEQPKASVPGEIGGGNEFFDYEAKYFDEEQLFIHIPAEISETQTEIVREMALKAYSAVDGSGLARVDFFVRQDSGEILINEINTLPGFTEHSMYPKVWAHAGISYPELIDQLIELGLQRYAQKSQLRTKV</sequence>
<evidence type="ECO:0000256" key="21">
    <source>
        <dbReference type="ARBA" id="ARBA00077154"/>
    </source>
</evidence>
<accession>A0A1M4TV44</accession>
<gene>
    <name evidence="22" type="primary">ddl</name>
    <name evidence="28" type="ORF">SAMN05444392_101657</name>
</gene>
<evidence type="ECO:0000256" key="4">
    <source>
        <dbReference type="ARBA" id="ARBA00004752"/>
    </source>
</evidence>
<dbReference type="FunFam" id="3.30.1490.20:FF:000007">
    <property type="entry name" value="D-alanine--D-alanine ligase"/>
    <property type="match status" value="1"/>
</dbReference>
<comment type="similarity">
    <text evidence="5 22">Belongs to the D-alanine--D-alanine ligase family.</text>
</comment>
<keyword evidence="9 25" id="KW-0479">Metal-binding</keyword>
<evidence type="ECO:0000256" key="15">
    <source>
        <dbReference type="ARBA" id="ARBA00023211"/>
    </source>
</evidence>
<keyword evidence="16 22" id="KW-0961">Cell wall biogenesis/degradation</keyword>
<evidence type="ECO:0000256" key="13">
    <source>
        <dbReference type="ARBA" id="ARBA00022960"/>
    </source>
</evidence>
<evidence type="ECO:0000259" key="27">
    <source>
        <dbReference type="PROSITE" id="PS50975"/>
    </source>
</evidence>
<keyword evidence="10 24" id="KW-0547">Nucleotide-binding</keyword>
<dbReference type="InterPro" id="IPR011761">
    <property type="entry name" value="ATP-grasp"/>
</dbReference>
<dbReference type="RefSeq" id="WP_073151899.1">
    <property type="nucleotide sequence ID" value="NZ_FQVL01000001.1"/>
</dbReference>
<feature type="binding site" evidence="25">
    <location>
        <position position="303"/>
    </location>
    <ligand>
        <name>Mg(2+)</name>
        <dbReference type="ChEBI" id="CHEBI:18420"/>
        <label>1</label>
    </ligand>
</feature>
<comment type="function">
    <text evidence="2 22">Cell wall formation.</text>
</comment>
<keyword evidence="29" id="KW-1185">Reference proteome</keyword>
<dbReference type="PROSITE" id="PS00843">
    <property type="entry name" value="DALA_DALA_LIGASE_1"/>
    <property type="match status" value="1"/>
</dbReference>
<feature type="active site" evidence="23">
    <location>
        <position position="328"/>
    </location>
</feature>
<evidence type="ECO:0000256" key="14">
    <source>
        <dbReference type="ARBA" id="ARBA00022984"/>
    </source>
</evidence>
<dbReference type="STRING" id="112248.SAMN05444392_101657"/>
<feature type="binding site" evidence="24">
    <location>
        <begin position="192"/>
        <end position="193"/>
    </location>
    <ligand>
        <name>ATP</name>
        <dbReference type="ChEBI" id="CHEBI:30616"/>
    </ligand>
</feature>
<feature type="binding site" evidence="24">
    <location>
        <begin position="316"/>
        <end position="317"/>
    </location>
    <ligand>
        <name>ATP</name>
        <dbReference type="ChEBI" id="CHEBI:30616"/>
    </ligand>
</feature>
<dbReference type="PIRSF" id="PIRSF039102">
    <property type="entry name" value="Ddl/VanB"/>
    <property type="match status" value="1"/>
</dbReference>
<evidence type="ECO:0000256" key="17">
    <source>
        <dbReference type="ARBA" id="ARBA00047614"/>
    </source>
</evidence>
<dbReference type="GO" id="GO:0009252">
    <property type="term" value="P:peptidoglycan biosynthetic process"/>
    <property type="evidence" value="ECO:0007669"/>
    <property type="project" value="UniProtKB-UniRule"/>
</dbReference>
<evidence type="ECO:0000256" key="8">
    <source>
        <dbReference type="ARBA" id="ARBA00022598"/>
    </source>
</evidence>
<comment type="pathway">
    <text evidence="18">Glycan biosynthesis.</text>
</comment>
<dbReference type="FunFam" id="3.30.470.20:FF:000008">
    <property type="entry name" value="D-alanine--D-alanine ligase"/>
    <property type="match status" value="1"/>
</dbReference>
<dbReference type="Pfam" id="PF01820">
    <property type="entry name" value="Dala_Dala_lig_N"/>
    <property type="match status" value="1"/>
</dbReference>
<dbReference type="GO" id="GO:0046872">
    <property type="term" value="F:metal ion binding"/>
    <property type="evidence" value="ECO:0007669"/>
    <property type="project" value="UniProtKB-KW"/>
</dbReference>
<protein>
    <recommendedName>
        <fullName evidence="19 22">D-alanine--D-alanine ligase</fullName>
        <ecNumber evidence="6 22">6.3.2.4</ecNumber>
    </recommendedName>
    <alternativeName>
        <fullName evidence="21 22">D-Ala-D-Ala ligase</fullName>
    </alternativeName>
    <alternativeName>
        <fullName evidence="20 22">D-alanylalanine synthetase</fullName>
    </alternativeName>
</protein>
<evidence type="ECO:0000256" key="1">
    <source>
        <dbReference type="ARBA" id="ARBA00001936"/>
    </source>
</evidence>
<reference evidence="28 29" key="1">
    <citation type="submission" date="2016-11" db="EMBL/GenBank/DDBJ databases">
        <authorList>
            <person name="Jaros S."/>
            <person name="Januszkiewicz K."/>
            <person name="Wedrychowicz H."/>
        </authorList>
    </citation>
    <scope>NUCLEOTIDE SEQUENCE [LARGE SCALE GENOMIC DNA]</scope>
    <source>
        <strain evidence="28 29">DSM 44666</strain>
    </source>
</reference>
<feature type="binding site" evidence="25">
    <location>
        <position position="319"/>
    </location>
    <ligand>
        <name>Mg(2+)</name>
        <dbReference type="ChEBI" id="CHEBI:18420"/>
        <label>2</label>
    </ligand>
</feature>
<feature type="binding site" evidence="25">
    <location>
        <position position="317"/>
    </location>
    <ligand>
        <name>Mg(2+)</name>
        <dbReference type="ChEBI" id="CHEBI:18420"/>
        <label>2</label>
    </ligand>
</feature>
<feature type="domain" description="ATP-grasp" evidence="27">
    <location>
        <begin position="143"/>
        <end position="350"/>
    </location>
</feature>
<keyword evidence="14 22" id="KW-0573">Peptidoglycan synthesis</keyword>
<organism evidence="28 29">
    <name type="scientific">Seinonella peptonophila</name>
    <dbReference type="NCBI Taxonomy" id="112248"/>
    <lineage>
        <taxon>Bacteria</taxon>
        <taxon>Bacillati</taxon>
        <taxon>Bacillota</taxon>
        <taxon>Bacilli</taxon>
        <taxon>Bacillales</taxon>
        <taxon>Thermoactinomycetaceae</taxon>
        <taxon>Seinonella</taxon>
    </lineage>
</organism>
<evidence type="ECO:0000256" key="5">
    <source>
        <dbReference type="ARBA" id="ARBA00010871"/>
    </source>
</evidence>
<evidence type="ECO:0000256" key="18">
    <source>
        <dbReference type="ARBA" id="ARBA00060592"/>
    </source>
</evidence>
<evidence type="ECO:0000256" key="10">
    <source>
        <dbReference type="ARBA" id="ARBA00022741"/>
    </source>
</evidence>
<feature type="active site" evidence="23">
    <location>
        <position position="18"/>
    </location>
</feature>
<dbReference type="SUPFAM" id="SSF56059">
    <property type="entry name" value="Glutathione synthetase ATP-binding domain-like"/>
    <property type="match status" value="1"/>
</dbReference>
<keyword evidence="11 26" id="KW-0067">ATP-binding</keyword>
<evidence type="ECO:0000256" key="22">
    <source>
        <dbReference type="HAMAP-Rule" id="MF_00047"/>
    </source>
</evidence>
<comment type="pathway">
    <text evidence="4 22">Cell wall biogenesis; peptidoglycan biosynthesis.</text>
</comment>
<feature type="binding site" evidence="24">
    <location>
        <begin position="184"/>
        <end position="186"/>
    </location>
    <ligand>
        <name>ATP</name>
        <dbReference type="ChEBI" id="CHEBI:30616"/>
    </ligand>
</feature>
<evidence type="ECO:0000256" key="7">
    <source>
        <dbReference type="ARBA" id="ARBA00022490"/>
    </source>
</evidence>
<feature type="active site" evidence="23">
    <location>
        <position position="192"/>
    </location>
</feature>
<keyword evidence="15 25" id="KW-0464">Manganese</keyword>
<dbReference type="GO" id="GO:0071555">
    <property type="term" value="P:cell wall organization"/>
    <property type="evidence" value="ECO:0007669"/>
    <property type="project" value="UniProtKB-KW"/>
</dbReference>
<dbReference type="InterPro" id="IPR013815">
    <property type="entry name" value="ATP_grasp_subdomain_1"/>
</dbReference>
<dbReference type="GO" id="GO:0005524">
    <property type="term" value="F:ATP binding"/>
    <property type="evidence" value="ECO:0007669"/>
    <property type="project" value="UniProtKB-UniRule"/>
</dbReference>
<keyword evidence="13 22" id="KW-0133">Cell shape</keyword>
<evidence type="ECO:0000256" key="6">
    <source>
        <dbReference type="ARBA" id="ARBA00012216"/>
    </source>
</evidence>
<dbReference type="NCBIfam" id="TIGR01205">
    <property type="entry name" value="D_ala_D_alaTIGR"/>
    <property type="match status" value="1"/>
</dbReference>
<dbReference type="InterPro" id="IPR011127">
    <property type="entry name" value="Dala_Dala_lig_N"/>
</dbReference>
<feature type="binding site" evidence="24">
    <location>
        <position position="139"/>
    </location>
    <ligand>
        <name>ATP</name>
        <dbReference type="ChEBI" id="CHEBI:30616"/>
    </ligand>
</feature>
<dbReference type="SUPFAM" id="SSF52440">
    <property type="entry name" value="PreATP-grasp domain"/>
    <property type="match status" value="1"/>
</dbReference>
<dbReference type="Proteomes" id="UP000184476">
    <property type="component" value="Unassembled WGS sequence"/>
</dbReference>
<dbReference type="HAMAP" id="MF_00047">
    <property type="entry name" value="Dala_Dala_lig"/>
    <property type="match status" value="1"/>
</dbReference>
<keyword evidence="8 22" id="KW-0436">Ligase</keyword>
<dbReference type="PANTHER" id="PTHR23132:SF25">
    <property type="entry name" value="D-ALANINE--D-ALANINE LIGASE A"/>
    <property type="match status" value="1"/>
</dbReference>
<evidence type="ECO:0000256" key="20">
    <source>
        <dbReference type="ARBA" id="ARBA00076288"/>
    </source>
</evidence>
<evidence type="ECO:0000256" key="9">
    <source>
        <dbReference type="ARBA" id="ARBA00022723"/>
    </source>
</evidence>
<dbReference type="Gene3D" id="3.30.470.20">
    <property type="entry name" value="ATP-grasp fold, B domain"/>
    <property type="match status" value="1"/>
</dbReference>
<dbReference type="NCBIfam" id="NF002528">
    <property type="entry name" value="PRK01966.1-4"/>
    <property type="match status" value="1"/>
</dbReference>
<comment type="cofactor">
    <cofactor evidence="25">
        <name>Mg(2+)</name>
        <dbReference type="ChEBI" id="CHEBI:18420"/>
    </cofactor>
    <cofactor evidence="25">
        <name>Mn(2+)</name>
        <dbReference type="ChEBI" id="CHEBI:29035"/>
    </cofactor>
    <text evidence="25">Binds 2 magnesium or manganese ions per subunit.</text>
</comment>
<dbReference type="OrthoDB" id="9813261at2"/>
<dbReference type="UniPathway" id="UPA00219"/>
<dbReference type="GO" id="GO:0005829">
    <property type="term" value="C:cytosol"/>
    <property type="evidence" value="ECO:0007669"/>
    <property type="project" value="TreeGrafter"/>
</dbReference>
<name>A0A1M4TV44_9BACL</name>
<dbReference type="InterPro" id="IPR016185">
    <property type="entry name" value="PreATP-grasp_dom_sf"/>
</dbReference>
<evidence type="ECO:0000256" key="23">
    <source>
        <dbReference type="PIRSR" id="PIRSR039102-1"/>
    </source>
</evidence>
<dbReference type="GO" id="GO:0008360">
    <property type="term" value="P:regulation of cell shape"/>
    <property type="evidence" value="ECO:0007669"/>
    <property type="project" value="UniProtKB-KW"/>
</dbReference>